<keyword evidence="13" id="KW-0458">Lysosome</keyword>
<keyword evidence="6" id="KW-1003">Cell membrane</keyword>
<dbReference type="InterPro" id="IPR050382">
    <property type="entry name" value="MFS_Na/Anion_cotransporter"/>
</dbReference>
<dbReference type="GO" id="GO:0016323">
    <property type="term" value="C:basolateral plasma membrane"/>
    <property type="evidence" value="ECO:0007669"/>
    <property type="project" value="UniProtKB-SubCell"/>
</dbReference>
<evidence type="ECO:0000256" key="15">
    <source>
        <dbReference type="ARBA" id="ARBA00050101"/>
    </source>
</evidence>
<comment type="function">
    <text evidence="21">Receptor for CM101, a polysaccharide produced by group B Streptococcus with antipathoangiogenic properties.</text>
</comment>
<evidence type="ECO:0000256" key="22">
    <source>
        <dbReference type="ARBA" id="ARBA00069713"/>
    </source>
</evidence>
<feature type="transmembrane region" description="Helical" evidence="26">
    <location>
        <begin position="144"/>
        <end position="164"/>
    </location>
</feature>
<sequence>MNKSPEGRYLFRYVSARVVFVAMGFLGFNLVYAYKVVLSMSIIAMTNHTGSSVNSSDCIANEVNKTSTTTFPGEKFDWDSDVQSQVLSSFFYGYILTQIPAGILATKYGGKWIYGTSLFIAAIFSILGPIAAKVDYRLFMVTRIIQGLAEGVVFPCMNTLIAQWMPKMERTRGTTIIQTGSMIGTVITLPLTALMCKSNFMGSWPATFYILGVAGIIWYALWIVLVYESPETHPFISKAEMDYILENDGGFKLKENLSIPYKEMFTSIPVIALTLTHFGQNWGFLTVLNLMPTYMNNVLHMQINENMLISGLPYLGQAIFGWIISYITDKIRQSGRVEITTLRKINCFIAYMPPAICLALIPTARCDTTYSSILFILAMTFNGACFSGMNSTHVDMAPDHAGTLMGITNSFGNIPGFLATIVANQFTGKGQTIHNWSYVFYLSAGVFVANTFIYGIFASAREQSWGRTPKKQ</sequence>
<evidence type="ECO:0000256" key="1">
    <source>
        <dbReference type="ARBA" id="ARBA00004432"/>
    </source>
</evidence>
<dbReference type="InterPro" id="IPR036259">
    <property type="entry name" value="MFS_trans_sf"/>
</dbReference>
<protein>
    <recommendedName>
        <fullName evidence="22">Sialin</fullName>
    </recommendedName>
    <alternativeName>
        <fullName evidence="25">H(+)/nitrate cotransporter</fullName>
    </alternativeName>
    <alternativeName>
        <fullName evidence="23">H(+)/sialic acid cotransporter</fullName>
    </alternativeName>
    <alternativeName>
        <fullName evidence="24">Vesicular excitatory amino acid transporter</fullName>
    </alternativeName>
</protein>
<feature type="transmembrane region" description="Helical" evidence="26">
    <location>
        <begin position="348"/>
        <end position="364"/>
    </location>
</feature>
<evidence type="ECO:0000256" key="23">
    <source>
        <dbReference type="ARBA" id="ARBA00080244"/>
    </source>
</evidence>
<evidence type="ECO:0000256" key="13">
    <source>
        <dbReference type="ARBA" id="ARBA00023228"/>
    </source>
</evidence>
<dbReference type="GO" id="GO:0015293">
    <property type="term" value="F:symporter activity"/>
    <property type="evidence" value="ECO:0007669"/>
    <property type="project" value="UniProtKB-KW"/>
</dbReference>
<comment type="catalytic activity">
    <reaction evidence="18">
        <text>N-acetyl-L-aspartyl-L-glutamate(out) = N-acetyl-L-aspartyl-L-glutamate(in)</text>
        <dbReference type="Rhea" id="RHEA:72599"/>
        <dbReference type="ChEBI" id="CHEBI:76931"/>
    </reaction>
    <physiologicalReaction direction="left-to-right" evidence="18">
        <dbReference type="Rhea" id="RHEA:72600"/>
    </physiologicalReaction>
</comment>
<evidence type="ECO:0000259" key="27">
    <source>
        <dbReference type="PROSITE" id="PS50850"/>
    </source>
</evidence>
<evidence type="ECO:0000256" key="18">
    <source>
        <dbReference type="ARBA" id="ARBA00051403"/>
    </source>
</evidence>
<evidence type="ECO:0000256" key="11">
    <source>
        <dbReference type="ARBA" id="ARBA00023136"/>
    </source>
</evidence>
<evidence type="ECO:0000256" key="19">
    <source>
        <dbReference type="ARBA" id="ARBA00051447"/>
    </source>
</evidence>
<dbReference type="PROSITE" id="PS50850">
    <property type="entry name" value="MFS"/>
    <property type="match status" value="1"/>
</dbReference>
<keyword evidence="29" id="KW-1185">Reference proteome</keyword>
<accession>A0A9Q0MB20</accession>
<evidence type="ECO:0000256" key="25">
    <source>
        <dbReference type="ARBA" id="ARBA00081925"/>
    </source>
</evidence>
<evidence type="ECO:0000256" key="2">
    <source>
        <dbReference type="ARBA" id="ARBA00004554"/>
    </source>
</evidence>
<dbReference type="EMBL" id="JAPWDV010000002">
    <property type="protein sequence ID" value="KAJ6220892.1"/>
    <property type="molecule type" value="Genomic_DNA"/>
</dbReference>
<keyword evidence="14" id="KW-0968">Cytoplasmic vesicle</keyword>
<evidence type="ECO:0000256" key="3">
    <source>
        <dbReference type="ARBA" id="ARBA00004638"/>
    </source>
</evidence>
<feature type="transmembrane region" description="Helical" evidence="26">
    <location>
        <begin position="401"/>
        <end position="426"/>
    </location>
</feature>
<evidence type="ECO:0000256" key="20">
    <source>
        <dbReference type="ARBA" id="ARBA00051612"/>
    </source>
</evidence>
<dbReference type="GO" id="GO:0046942">
    <property type="term" value="P:carboxylic acid transport"/>
    <property type="evidence" value="ECO:0007669"/>
    <property type="project" value="UniProtKB-ARBA"/>
</dbReference>
<feature type="transmembrane region" description="Helical" evidence="26">
    <location>
        <begin position="12"/>
        <end position="34"/>
    </location>
</feature>
<keyword evidence="11 26" id="KW-0472">Membrane</keyword>
<dbReference type="PANTHER" id="PTHR11662">
    <property type="entry name" value="SOLUTE CARRIER FAMILY 17"/>
    <property type="match status" value="1"/>
</dbReference>
<evidence type="ECO:0000256" key="8">
    <source>
        <dbReference type="ARBA" id="ARBA00022847"/>
    </source>
</evidence>
<evidence type="ECO:0000256" key="14">
    <source>
        <dbReference type="ARBA" id="ARBA00023329"/>
    </source>
</evidence>
<keyword evidence="8" id="KW-0769">Symport</keyword>
<evidence type="ECO:0000313" key="29">
    <source>
        <dbReference type="Proteomes" id="UP001142055"/>
    </source>
</evidence>
<keyword evidence="5" id="KW-0813">Transport</keyword>
<feature type="transmembrane region" description="Helical" evidence="26">
    <location>
        <begin position="438"/>
        <end position="457"/>
    </location>
</feature>
<dbReference type="AlphaFoldDB" id="A0A9Q0MB20"/>
<dbReference type="GO" id="GO:0030672">
    <property type="term" value="C:synaptic vesicle membrane"/>
    <property type="evidence" value="ECO:0007669"/>
    <property type="project" value="UniProtKB-SubCell"/>
</dbReference>
<organism evidence="28 29">
    <name type="scientific">Blomia tropicalis</name>
    <name type="common">Mite</name>
    <dbReference type="NCBI Taxonomy" id="40697"/>
    <lineage>
        <taxon>Eukaryota</taxon>
        <taxon>Metazoa</taxon>
        <taxon>Ecdysozoa</taxon>
        <taxon>Arthropoda</taxon>
        <taxon>Chelicerata</taxon>
        <taxon>Arachnida</taxon>
        <taxon>Acari</taxon>
        <taxon>Acariformes</taxon>
        <taxon>Sarcoptiformes</taxon>
        <taxon>Astigmata</taxon>
        <taxon>Glycyphagoidea</taxon>
        <taxon>Echimyopodidae</taxon>
        <taxon>Blomia</taxon>
    </lineage>
</organism>
<feature type="transmembrane region" description="Helical" evidence="26">
    <location>
        <begin position="112"/>
        <end position="132"/>
    </location>
</feature>
<keyword evidence="10" id="KW-0770">Synapse</keyword>
<evidence type="ECO:0000256" key="24">
    <source>
        <dbReference type="ARBA" id="ARBA00081195"/>
    </source>
</evidence>
<evidence type="ECO:0000256" key="4">
    <source>
        <dbReference type="ARBA" id="ARBA00004656"/>
    </source>
</evidence>
<evidence type="ECO:0000256" key="16">
    <source>
        <dbReference type="ARBA" id="ARBA00050554"/>
    </source>
</evidence>
<dbReference type="PANTHER" id="PTHR11662:SF399">
    <property type="entry name" value="FI19708P1-RELATED"/>
    <property type="match status" value="1"/>
</dbReference>
<dbReference type="Gene3D" id="1.20.1250.20">
    <property type="entry name" value="MFS general substrate transporter like domains"/>
    <property type="match status" value="2"/>
</dbReference>
<dbReference type="OMA" id="LFLMAQT"/>
<keyword evidence="7 26" id="KW-0812">Transmembrane</keyword>
<dbReference type="Pfam" id="PF07690">
    <property type="entry name" value="MFS_1"/>
    <property type="match status" value="1"/>
</dbReference>
<gene>
    <name evidence="28" type="ORF">RDWZM_006704</name>
</gene>
<keyword evidence="9 26" id="KW-1133">Transmembrane helix</keyword>
<feature type="transmembrane region" description="Helical" evidence="26">
    <location>
        <begin position="176"/>
        <end position="194"/>
    </location>
</feature>
<name>A0A9Q0MB20_BLOTA</name>
<evidence type="ECO:0000256" key="9">
    <source>
        <dbReference type="ARBA" id="ARBA00022989"/>
    </source>
</evidence>
<proteinExistence type="predicted"/>
<dbReference type="InterPro" id="IPR020846">
    <property type="entry name" value="MFS_dom"/>
</dbReference>
<comment type="catalytic activity">
    <reaction evidence="20">
        <text>D-glucuronate(out) + H(+)(out) = D-glucuronate(in) + H(+)(in)</text>
        <dbReference type="Rhea" id="RHEA:72591"/>
        <dbReference type="ChEBI" id="CHEBI:15378"/>
        <dbReference type="ChEBI" id="CHEBI:58720"/>
    </reaction>
    <physiologicalReaction direction="left-to-right" evidence="20">
        <dbReference type="Rhea" id="RHEA:72592"/>
    </physiologicalReaction>
</comment>
<dbReference type="InterPro" id="IPR005829">
    <property type="entry name" value="Sugar_transporter_CS"/>
</dbReference>
<comment type="subcellular location">
    <subcellularLocation>
        <location evidence="2">Basolateral cell membrane</location>
        <topology evidence="2">Multi-pass membrane protein</topology>
    </subcellularLocation>
    <subcellularLocation>
        <location evidence="3">Cytoplasmic vesicle</location>
        <location evidence="3">Secretory vesicle membrane</location>
        <topology evidence="3">Multi-pass membrane protein</topology>
    </subcellularLocation>
    <subcellularLocation>
        <location evidence="1">Cytoplasmic vesicle</location>
        <location evidence="1">Secretory vesicle</location>
        <location evidence="1">Synaptic vesicle membrane</location>
    </subcellularLocation>
    <subcellularLocation>
        <location evidence="4">Lysosome membrane</location>
    </subcellularLocation>
</comment>
<feature type="transmembrane region" description="Helical" evidence="26">
    <location>
        <begin position="264"/>
        <end position="287"/>
    </location>
</feature>
<comment type="catalytic activity">
    <reaction evidence="16">
        <text>L-aspartate(out) = L-aspartate(in)</text>
        <dbReference type="Rhea" id="RHEA:66332"/>
        <dbReference type="ChEBI" id="CHEBI:29991"/>
    </reaction>
    <physiologicalReaction direction="left-to-right" evidence="16">
        <dbReference type="Rhea" id="RHEA:66333"/>
    </physiologicalReaction>
</comment>
<feature type="transmembrane region" description="Helical" evidence="26">
    <location>
        <begin position="370"/>
        <end position="389"/>
    </location>
</feature>
<comment type="catalytic activity">
    <reaction evidence="19">
        <text>L-glutamate(out) = L-glutamate(in)</text>
        <dbReference type="Rhea" id="RHEA:66336"/>
        <dbReference type="ChEBI" id="CHEBI:29985"/>
    </reaction>
    <physiologicalReaction direction="left-to-right" evidence="19">
        <dbReference type="Rhea" id="RHEA:66337"/>
    </physiologicalReaction>
</comment>
<comment type="catalytic activity">
    <reaction evidence="15">
        <text>2 nitrate(out) + H(+)(out) = 2 nitrate(in) + H(+)(in)</text>
        <dbReference type="Rhea" id="RHEA:71539"/>
        <dbReference type="ChEBI" id="CHEBI:15378"/>
        <dbReference type="ChEBI" id="CHEBI:17632"/>
    </reaction>
    <physiologicalReaction direction="left-to-right" evidence="15">
        <dbReference type="Rhea" id="RHEA:71540"/>
    </physiologicalReaction>
</comment>
<evidence type="ECO:0000256" key="10">
    <source>
        <dbReference type="ARBA" id="ARBA00023018"/>
    </source>
</evidence>
<evidence type="ECO:0000256" key="26">
    <source>
        <dbReference type="SAM" id="Phobius"/>
    </source>
</evidence>
<evidence type="ECO:0000256" key="7">
    <source>
        <dbReference type="ARBA" id="ARBA00022692"/>
    </source>
</evidence>
<dbReference type="SUPFAM" id="SSF103473">
    <property type="entry name" value="MFS general substrate transporter"/>
    <property type="match status" value="1"/>
</dbReference>
<evidence type="ECO:0000256" key="5">
    <source>
        <dbReference type="ARBA" id="ARBA00022448"/>
    </source>
</evidence>
<dbReference type="Proteomes" id="UP001142055">
    <property type="component" value="Chromosome 2"/>
</dbReference>
<feature type="domain" description="Major facilitator superfamily (MFS) profile" evidence="27">
    <location>
        <begin position="19"/>
        <end position="462"/>
    </location>
</feature>
<dbReference type="GO" id="GO:0005765">
    <property type="term" value="C:lysosomal membrane"/>
    <property type="evidence" value="ECO:0007669"/>
    <property type="project" value="UniProtKB-SubCell"/>
</dbReference>
<feature type="transmembrane region" description="Helical" evidence="26">
    <location>
        <begin position="86"/>
        <end position="105"/>
    </location>
</feature>
<evidence type="ECO:0000256" key="12">
    <source>
        <dbReference type="ARBA" id="ARBA00023180"/>
    </source>
</evidence>
<reference evidence="28" key="1">
    <citation type="submission" date="2022-12" db="EMBL/GenBank/DDBJ databases">
        <title>Genome assemblies of Blomia tropicalis.</title>
        <authorList>
            <person name="Cui Y."/>
        </authorList>
    </citation>
    <scope>NUCLEOTIDE SEQUENCE</scope>
    <source>
        <tissue evidence="28">Adult mites</tissue>
    </source>
</reference>
<keyword evidence="12" id="KW-0325">Glycoprotein</keyword>
<feature type="transmembrane region" description="Helical" evidence="26">
    <location>
        <begin position="307"/>
        <end position="327"/>
    </location>
</feature>
<feature type="transmembrane region" description="Helical" evidence="26">
    <location>
        <begin position="206"/>
        <end position="227"/>
    </location>
</feature>
<comment type="caution">
    <text evidence="28">The sequence shown here is derived from an EMBL/GenBank/DDBJ whole genome shotgun (WGS) entry which is preliminary data.</text>
</comment>
<dbReference type="InterPro" id="IPR011701">
    <property type="entry name" value="MFS"/>
</dbReference>
<evidence type="ECO:0000256" key="6">
    <source>
        <dbReference type="ARBA" id="ARBA00022475"/>
    </source>
</evidence>
<dbReference type="CDD" id="cd17318">
    <property type="entry name" value="MFS_SLC17"/>
    <property type="match status" value="1"/>
</dbReference>
<dbReference type="PROSITE" id="PS00217">
    <property type="entry name" value="SUGAR_TRANSPORT_2"/>
    <property type="match status" value="1"/>
</dbReference>
<dbReference type="FunFam" id="1.20.1250.20:FF:000067">
    <property type="entry name" value="sialin isoform X2"/>
    <property type="match status" value="1"/>
</dbReference>
<evidence type="ECO:0000256" key="21">
    <source>
        <dbReference type="ARBA" id="ARBA00056891"/>
    </source>
</evidence>
<comment type="catalytic activity">
    <reaction evidence="17">
        <text>N-acetylneuraminate(in) + H(+)(in) = N-acetylneuraminate(out) + H(+)(out)</text>
        <dbReference type="Rhea" id="RHEA:28987"/>
        <dbReference type="ChEBI" id="CHEBI:15378"/>
        <dbReference type="ChEBI" id="CHEBI:35418"/>
    </reaction>
    <physiologicalReaction direction="right-to-left" evidence="17">
        <dbReference type="Rhea" id="RHEA:28989"/>
    </physiologicalReaction>
</comment>
<evidence type="ECO:0000256" key="17">
    <source>
        <dbReference type="ARBA" id="ARBA00050625"/>
    </source>
</evidence>
<dbReference type="GO" id="GO:0006820">
    <property type="term" value="P:monoatomic anion transport"/>
    <property type="evidence" value="ECO:0007669"/>
    <property type="project" value="TreeGrafter"/>
</dbReference>
<evidence type="ECO:0000313" key="28">
    <source>
        <dbReference type="EMBL" id="KAJ6220892.1"/>
    </source>
</evidence>
<dbReference type="FunFam" id="1.20.1250.20:FF:000003">
    <property type="entry name" value="Solute carrier family 17 member 3"/>
    <property type="match status" value="1"/>
</dbReference>